<dbReference type="EMBL" id="SWBO01000005">
    <property type="protein sequence ID" value="TKC00063.1"/>
    <property type="molecule type" value="Genomic_DNA"/>
</dbReference>
<organism evidence="1 2">
    <name type="scientific">Pedobacter cryotolerans</name>
    <dbReference type="NCBI Taxonomy" id="2571270"/>
    <lineage>
        <taxon>Bacteria</taxon>
        <taxon>Pseudomonadati</taxon>
        <taxon>Bacteroidota</taxon>
        <taxon>Sphingobacteriia</taxon>
        <taxon>Sphingobacteriales</taxon>
        <taxon>Sphingobacteriaceae</taxon>
        <taxon>Pedobacter</taxon>
    </lineage>
</organism>
<evidence type="ECO:0000313" key="1">
    <source>
        <dbReference type="EMBL" id="TKC00063.1"/>
    </source>
</evidence>
<dbReference type="AlphaFoldDB" id="A0A4U1C900"/>
<protein>
    <submittedName>
        <fullName evidence="1">Uncharacterized protein</fullName>
    </submittedName>
</protein>
<name>A0A4U1C900_9SPHI</name>
<keyword evidence="2" id="KW-1185">Reference proteome</keyword>
<evidence type="ECO:0000313" key="2">
    <source>
        <dbReference type="Proteomes" id="UP000310477"/>
    </source>
</evidence>
<sequence>MDRFEFKTATVVYVYLKDGISSLDFSEKLAQVIDQLVDFKIPLLLYHIESDGSNLRSQPVNWYSPIR</sequence>
<proteinExistence type="predicted"/>
<accession>A0A4U1C900</accession>
<comment type="caution">
    <text evidence="1">The sequence shown here is derived from an EMBL/GenBank/DDBJ whole genome shotgun (WGS) entry which is preliminary data.</text>
</comment>
<gene>
    <name evidence="1" type="ORF">FA045_10880</name>
</gene>
<dbReference type="Proteomes" id="UP000310477">
    <property type="component" value="Unassembled WGS sequence"/>
</dbReference>
<reference evidence="1 2" key="1">
    <citation type="submission" date="2019-04" db="EMBL/GenBank/DDBJ databases">
        <title>Pedobacter sp. AR-2-6 sp. nov., isolated from Arctic soil.</title>
        <authorList>
            <person name="Dahal R.H."/>
            <person name="Kim D.-U."/>
        </authorList>
    </citation>
    <scope>NUCLEOTIDE SEQUENCE [LARGE SCALE GENOMIC DNA]</scope>
    <source>
        <strain evidence="1 2">AR-2-6</strain>
    </source>
</reference>
<dbReference type="OrthoDB" id="768079at2"/>